<dbReference type="GO" id="GO:0015627">
    <property type="term" value="C:type II protein secretion system complex"/>
    <property type="evidence" value="ECO:0007669"/>
    <property type="project" value="InterPro"/>
</dbReference>
<gene>
    <name evidence="12" type="ORF">HZU75_00765</name>
</gene>
<evidence type="ECO:0000256" key="1">
    <source>
        <dbReference type="ARBA" id="ARBA00004377"/>
    </source>
</evidence>
<dbReference type="NCBIfam" id="TIGR02532">
    <property type="entry name" value="IV_pilin_GFxxxE"/>
    <property type="match status" value="1"/>
</dbReference>
<dbReference type="InterPro" id="IPR012902">
    <property type="entry name" value="N_methyl_site"/>
</dbReference>
<keyword evidence="4" id="KW-0488">Methylation</keyword>
<evidence type="ECO:0000256" key="3">
    <source>
        <dbReference type="ARBA" id="ARBA00022475"/>
    </source>
</evidence>
<keyword evidence="6" id="KW-0812">Transmembrane</keyword>
<evidence type="ECO:0000256" key="6">
    <source>
        <dbReference type="ARBA" id="ARBA00022692"/>
    </source>
</evidence>
<comment type="subcellular location">
    <subcellularLocation>
        <location evidence="1">Cell inner membrane</location>
        <topology evidence="1">Single-pass membrane protein</topology>
    </subcellularLocation>
</comment>
<keyword evidence="13" id="KW-1185">Reference proteome</keyword>
<reference evidence="12 13" key="1">
    <citation type="journal article" date="2016" name="Int. J. Syst. Evol. Microbiol.">
        <title>Chitinibacter fontanus sp. nov., isolated from a spring.</title>
        <authorList>
            <person name="Sheu S.Y."/>
            <person name="Li Y.S."/>
            <person name="Young C.C."/>
            <person name="Chen W.M."/>
        </authorList>
    </citation>
    <scope>NUCLEOTIDE SEQUENCE [LARGE SCALE GENOMIC DNA]</scope>
    <source>
        <strain evidence="12 13">STM-7</strain>
    </source>
</reference>
<evidence type="ECO:0000259" key="11">
    <source>
        <dbReference type="Pfam" id="PF12019"/>
    </source>
</evidence>
<evidence type="ECO:0000256" key="9">
    <source>
        <dbReference type="ARBA" id="ARBA00025772"/>
    </source>
</evidence>
<dbReference type="Gene3D" id="3.30.700.10">
    <property type="entry name" value="Glycoprotein, Type 4 Pilin"/>
    <property type="match status" value="1"/>
</dbReference>
<keyword evidence="8" id="KW-0472">Membrane</keyword>
<dbReference type="RefSeq" id="WP_180307330.1">
    <property type="nucleotide sequence ID" value="NZ_CP058952.1"/>
</dbReference>
<dbReference type="InterPro" id="IPR022346">
    <property type="entry name" value="T2SS_GspH"/>
</dbReference>
<organism evidence="12 13">
    <name type="scientific">Chitinibacter fontanus</name>
    <dbReference type="NCBI Taxonomy" id="1737446"/>
    <lineage>
        <taxon>Bacteria</taxon>
        <taxon>Pseudomonadati</taxon>
        <taxon>Pseudomonadota</taxon>
        <taxon>Betaproteobacteria</taxon>
        <taxon>Neisseriales</taxon>
        <taxon>Chitinibacteraceae</taxon>
        <taxon>Chitinibacter</taxon>
    </lineage>
</organism>
<comment type="similarity">
    <text evidence="9">Belongs to the GSP H family.</text>
</comment>
<dbReference type="GO" id="GO:0005886">
    <property type="term" value="C:plasma membrane"/>
    <property type="evidence" value="ECO:0007669"/>
    <property type="project" value="UniProtKB-SubCell"/>
</dbReference>
<evidence type="ECO:0000313" key="12">
    <source>
        <dbReference type="EMBL" id="QLI80185.1"/>
    </source>
</evidence>
<accession>A0A7D5Z7Y6</accession>
<evidence type="ECO:0000256" key="10">
    <source>
        <dbReference type="ARBA" id="ARBA00030775"/>
    </source>
</evidence>
<dbReference type="Pfam" id="PF07963">
    <property type="entry name" value="N_methyl"/>
    <property type="match status" value="1"/>
</dbReference>
<keyword evidence="5" id="KW-0997">Cell inner membrane</keyword>
<dbReference type="AlphaFoldDB" id="A0A7D5Z7Y6"/>
<proteinExistence type="inferred from homology"/>
<sequence>MKKDFGFTLIEMMSTVVILGIVLAIAAPSLSQYIAINRAKGFAENLAQDLVMARTEAIRTNQAVQLDVRNGCYGMRAGNTACDCTITDTTSSNHCAIKQVNTSTGMSLTKTSGFNGIVFDPVRGLPVTNTFGTLTATQVLTIENTAAKVAVNLNVIGSVCINSAAGSKKVAGYPAAC</sequence>
<dbReference type="InterPro" id="IPR045584">
    <property type="entry name" value="Pilin-like"/>
</dbReference>
<evidence type="ECO:0000313" key="13">
    <source>
        <dbReference type="Proteomes" id="UP000510822"/>
    </source>
</evidence>
<keyword evidence="7" id="KW-1133">Transmembrane helix</keyword>
<evidence type="ECO:0000256" key="7">
    <source>
        <dbReference type="ARBA" id="ARBA00022989"/>
    </source>
</evidence>
<dbReference type="Pfam" id="PF12019">
    <property type="entry name" value="GspH"/>
    <property type="match status" value="1"/>
</dbReference>
<dbReference type="KEGG" id="cfon:HZU75_00765"/>
<dbReference type="GO" id="GO:0015628">
    <property type="term" value="P:protein secretion by the type II secretion system"/>
    <property type="evidence" value="ECO:0007669"/>
    <property type="project" value="InterPro"/>
</dbReference>
<evidence type="ECO:0000256" key="2">
    <source>
        <dbReference type="ARBA" id="ARBA00021549"/>
    </source>
</evidence>
<evidence type="ECO:0000256" key="8">
    <source>
        <dbReference type="ARBA" id="ARBA00023136"/>
    </source>
</evidence>
<dbReference type="SUPFAM" id="SSF54523">
    <property type="entry name" value="Pili subunits"/>
    <property type="match status" value="1"/>
</dbReference>
<evidence type="ECO:0000256" key="4">
    <source>
        <dbReference type="ARBA" id="ARBA00022481"/>
    </source>
</evidence>
<name>A0A7D5Z7Y6_9NEIS</name>
<evidence type="ECO:0000256" key="5">
    <source>
        <dbReference type="ARBA" id="ARBA00022519"/>
    </source>
</evidence>
<dbReference type="EMBL" id="CP058952">
    <property type="protein sequence ID" value="QLI80185.1"/>
    <property type="molecule type" value="Genomic_DNA"/>
</dbReference>
<dbReference type="Proteomes" id="UP000510822">
    <property type="component" value="Chromosome"/>
</dbReference>
<feature type="domain" description="General secretion pathway GspH" evidence="11">
    <location>
        <begin position="43"/>
        <end position="152"/>
    </location>
</feature>
<protein>
    <recommendedName>
        <fullName evidence="2">Type II secretion system protein H</fullName>
    </recommendedName>
    <alternativeName>
        <fullName evidence="10">General secretion pathway protein H</fullName>
    </alternativeName>
</protein>
<keyword evidence="3" id="KW-1003">Cell membrane</keyword>